<keyword evidence="3" id="KW-1185">Reference proteome</keyword>
<evidence type="ECO:0000313" key="2">
    <source>
        <dbReference type="EMBL" id="CAI2385422.1"/>
    </source>
</evidence>
<organism evidence="2 3">
    <name type="scientific">Euplotes crassus</name>
    <dbReference type="NCBI Taxonomy" id="5936"/>
    <lineage>
        <taxon>Eukaryota</taxon>
        <taxon>Sar</taxon>
        <taxon>Alveolata</taxon>
        <taxon>Ciliophora</taxon>
        <taxon>Intramacronucleata</taxon>
        <taxon>Spirotrichea</taxon>
        <taxon>Hypotrichia</taxon>
        <taxon>Euplotida</taxon>
        <taxon>Euplotidae</taxon>
        <taxon>Moneuplotes</taxon>
    </lineage>
</organism>
<dbReference type="Proteomes" id="UP001295684">
    <property type="component" value="Unassembled WGS sequence"/>
</dbReference>
<reference evidence="2" key="1">
    <citation type="submission" date="2023-07" db="EMBL/GenBank/DDBJ databases">
        <authorList>
            <consortium name="AG Swart"/>
            <person name="Singh M."/>
            <person name="Singh A."/>
            <person name="Seah K."/>
            <person name="Emmerich C."/>
        </authorList>
    </citation>
    <scope>NUCLEOTIDE SEQUENCE</scope>
    <source>
        <strain evidence="2">DP1</strain>
    </source>
</reference>
<evidence type="ECO:0000313" key="3">
    <source>
        <dbReference type="Proteomes" id="UP001295684"/>
    </source>
</evidence>
<protein>
    <submittedName>
        <fullName evidence="2">Uncharacterized protein</fullName>
    </submittedName>
</protein>
<feature type="region of interest" description="Disordered" evidence="1">
    <location>
        <begin position="1"/>
        <end position="20"/>
    </location>
</feature>
<dbReference type="EMBL" id="CAMPGE010027830">
    <property type="protein sequence ID" value="CAI2385422.1"/>
    <property type="molecule type" value="Genomic_DNA"/>
</dbReference>
<dbReference type="AlphaFoldDB" id="A0AAD1Y6B5"/>
<evidence type="ECO:0000256" key="1">
    <source>
        <dbReference type="SAM" id="MobiDB-lite"/>
    </source>
</evidence>
<proteinExistence type="predicted"/>
<comment type="caution">
    <text evidence="2">The sequence shown here is derived from an EMBL/GenBank/DDBJ whole genome shotgun (WGS) entry which is preliminary data.</text>
</comment>
<accession>A0AAD1Y6B5</accession>
<feature type="compositionally biased region" description="Polar residues" evidence="1">
    <location>
        <begin position="1"/>
        <end position="12"/>
    </location>
</feature>
<gene>
    <name evidence="2" type="ORF">ECRASSUSDP1_LOCUS26986</name>
</gene>
<sequence length="410" mass="47365">MELSENLASELSNPVAEDSKQDMSELVQAERQVQTLGRMLALYGNMNKKYTTRIAQIKTEIEKIKRQGDTDSWGLHESGEDGGQERINRLKMTTDEILQGLESFEGLERSEEVKLLQDEDSKKQGQDEGAQIDHELTSASKLMGHTLLEKTRNSPLCLSRAAMSELQKQANSINKFAYCRLLDNICNLNGHGHNEMEEHNELSVFLAQQRLIYFLNKTKKMLLPCLEKVYLGDITKSYRLAKHFLKNCFPLDGINWLKLSAASQIDISCYLFEIIKASYRVKSTLILTNFRMNEAQLNKLLFANKHKEKIMFEQCRLCLPEISNLGKYLEGTTIRQLYLFNCETPDYCNWIQFPDRLENLISGISRCYLRDSLREINFGWRGLLSEGWIEQTFKRYGLDHVKISGNFRLS</sequence>
<name>A0AAD1Y6B5_EUPCR</name>